<dbReference type="Gene3D" id="3.30.420.10">
    <property type="entry name" value="Ribonuclease H-like superfamily/Ribonuclease H"/>
    <property type="match status" value="1"/>
</dbReference>
<evidence type="ECO:0000259" key="3">
    <source>
        <dbReference type="PROSITE" id="PS50158"/>
    </source>
</evidence>
<accession>A0AAV5HMC6</accession>
<feature type="compositionally biased region" description="Basic and acidic residues" evidence="2">
    <location>
        <begin position="442"/>
        <end position="471"/>
    </location>
</feature>
<reference evidence="4 5" key="1">
    <citation type="journal article" date="2021" name="Commun. Biol.">
        <title>The genome of Shorea leprosula (Dipterocarpaceae) highlights the ecological relevance of drought in aseasonal tropical rainforests.</title>
        <authorList>
            <person name="Ng K.K.S."/>
            <person name="Kobayashi M.J."/>
            <person name="Fawcett J.A."/>
            <person name="Hatakeyama M."/>
            <person name="Paape T."/>
            <person name="Ng C.H."/>
            <person name="Ang C.C."/>
            <person name="Tnah L.H."/>
            <person name="Lee C.T."/>
            <person name="Nishiyama T."/>
            <person name="Sese J."/>
            <person name="O'Brien M.J."/>
            <person name="Copetti D."/>
            <person name="Mohd Noor M.I."/>
            <person name="Ong R.C."/>
            <person name="Putra M."/>
            <person name="Sireger I.Z."/>
            <person name="Indrioko S."/>
            <person name="Kosugi Y."/>
            <person name="Izuno A."/>
            <person name="Isagi Y."/>
            <person name="Lee S.L."/>
            <person name="Shimizu K.K."/>
        </authorList>
    </citation>
    <scope>NUCLEOTIDE SEQUENCE [LARGE SCALE GENOMIC DNA]</scope>
    <source>
        <strain evidence="4">214</strain>
    </source>
</reference>
<dbReference type="InterPro" id="IPR040256">
    <property type="entry name" value="At4g02000-like"/>
</dbReference>
<gene>
    <name evidence="4" type="ORF">SLEP1_g2242</name>
</gene>
<dbReference type="GO" id="GO:0004523">
    <property type="term" value="F:RNA-DNA hybrid ribonuclease activity"/>
    <property type="evidence" value="ECO:0007669"/>
    <property type="project" value="InterPro"/>
</dbReference>
<feature type="region of interest" description="Disordered" evidence="2">
    <location>
        <begin position="429"/>
        <end position="491"/>
    </location>
</feature>
<feature type="compositionally biased region" description="Polar residues" evidence="2">
    <location>
        <begin position="509"/>
        <end position="533"/>
    </location>
</feature>
<dbReference type="Pfam" id="PF13456">
    <property type="entry name" value="RVT_3"/>
    <property type="match status" value="1"/>
</dbReference>
<dbReference type="InterPro" id="IPR044730">
    <property type="entry name" value="RNase_H-like_dom_plant"/>
</dbReference>
<proteinExistence type="predicted"/>
<organism evidence="4 5">
    <name type="scientific">Rubroshorea leprosula</name>
    <dbReference type="NCBI Taxonomy" id="152421"/>
    <lineage>
        <taxon>Eukaryota</taxon>
        <taxon>Viridiplantae</taxon>
        <taxon>Streptophyta</taxon>
        <taxon>Embryophyta</taxon>
        <taxon>Tracheophyta</taxon>
        <taxon>Spermatophyta</taxon>
        <taxon>Magnoliopsida</taxon>
        <taxon>eudicotyledons</taxon>
        <taxon>Gunneridae</taxon>
        <taxon>Pentapetalae</taxon>
        <taxon>rosids</taxon>
        <taxon>malvids</taxon>
        <taxon>Malvales</taxon>
        <taxon>Dipterocarpaceae</taxon>
        <taxon>Rubroshorea</taxon>
    </lineage>
</organism>
<dbReference type="Pfam" id="PF14111">
    <property type="entry name" value="DUF4283"/>
    <property type="match status" value="1"/>
</dbReference>
<dbReference type="PANTHER" id="PTHR31286:SF99">
    <property type="entry name" value="DUF4283 DOMAIN-CONTAINING PROTEIN"/>
    <property type="match status" value="1"/>
</dbReference>
<feature type="compositionally biased region" description="Low complexity" evidence="2">
    <location>
        <begin position="338"/>
        <end position="347"/>
    </location>
</feature>
<feature type="compositionally biased region" description="Polar residues" evidence="2">
    <location>
        <begin position="472"/>
        <end position="486"/>
    </location>
</feature>
<keyword evidence="1" id="KW-0862">Zinc</keyword>
<keyword evidence="1" id="KW-0479">Metal-binding</keyword>
<keyword evidence="5" id="KW-1185">Reference proteome</keyword>
<dbReference type="InterPro" id="IPR000477">
    <property type="entry name" value="RT_dom"/>
</dbReference>
<name>A0AAV5HMC6_9ROSI</name>
<keyword evidence="1" id="KW-0863">Zinc-finger</keyword>
<dbReference type="Pfam" id="PF00078">
    <property type="entry name" value="RVT_1"/>
    <property type="match status" value="1"/>
</dbReference>
<dbReference type="InterPro" id="IPR012337">
    <property type="entry name" value="RNaseH-like_sf"/>
</dbReference>
<dbReference type="GO" id="GO:0008270">
    <property type="term" value="F:zinc ion binding"/>
    <property type="evidence" value="ECO:0007669"/>
    <property type="project" value="UniProtKB-KW"/>
</dbReference>
<evidence type="ECO:0000313" key="4">
    <source>
        <dbReference type="EMBL" id="GKU87915.1"/>
    </source>
</evidence>
<feature type="region of interest" description="Disordered" evidence="2">
    <location>
        <begin position="295"/>
        <end position="387"/>
    </location>
</feature>
<dbReference type="InterPro" id="IPR036397">
    <property type="entry name" value="RNaseH_sf"/>
</dbReference>
<dbReference type="CDD" id="cd01650">
    <property type="entry name" value="RT_nLTR_like"/>
    <property type="match status" value="1"/>
</dbReference>
<dbReference type="PROSITE" id="PS50158">
    <property type="entry name" value="ZF_CCHC"/>
    <property type="match status" value="1"/>
</dbReference>
<dbReference type="InterPro" id="IPR002156">
    <property type="entry name" value="RNaseH_domain"/>
</dbReference>
<evidence type="ECO:0000313" key="5">
    <source>
        <dbReference type="Proteomes" id="UP001054252"/>
    </source>
</evidence>
<dbReference type="InterPro" id="IPR025558">
    <property type="entry name" value="DUF4283"/>
</dbReference>
<dbReference type="GO" id="GO:0003676">
    <property type="term" value="F:nucleic acid binding"/>
    <property type="evidence" value="ECO:0007669"/>
    <property type="project" value="InterPro"/>
</dbReference>
<comment type="caution">
    <text evidence="4">The sequence shown here is derived from an EMBL/GenBank/DDBJ whole genome shotgun (WGS) entry which is preliminary data.</text>
</comment>
<sequence>METSPNPRPSAQENDLLCRSIKRIKGDEYPPIAEEYQMVEPAAQSLSYRDLVMRSEPPIEISCDVSSNLGYLEEESDMEDDGSIPTLLISKEEKRRIRSPWVNSIIIKAFGTDAAGYNFIYPRIKAQWKPKGRMDCIDLGLDFFLIRFQEREDHLRVLSGGPWFVGPFYLTIRQWEPSFNPETAAFTTTAIWARLPRLPIEYYDTKILERIGNLLGTPLRIDAHTVHKSRGQYARICIQVDLDEPLIPCIKIGNHVQKILYEGPVALCFACGCVGHKENKCPLKVPPLADPVPMERENNSQSQSGVIATDQELENKDQNSFGPWMVVERKKGKKKLNNKNSQLSLQNEKQDSTQRTNSVSELGNHWKERKHVGPKTNGSGAGALNDHTVYQNGTREPVQNSSISSEVGPVRKGSMVSLDVEITAHTDPNSSLVQVKQKGRKDKVSNKDKITSNAKETRGKIISRTEQKESSENGQNLQVESPSSDRNVGHGSEVFRDVEPSVGHLAGQRGQQSPPNGEGTVTYTRKGLQSSRRVGSGHNYKEMDQPHCVSKGGRSHSLPSPSDRVGSSFASSPSSGYVHNNECTMELDGGSDGVGHMGGSNLTSNHIHSPELPIFEQDLDDGMHEDSPPDCPKGGGSMFHGGSVHADHTPFLLSKGEHANQELSDGGRPVDTRTGQMGHELFQAVEVAQSLGYPKWEIVDADGFAGGIWLLWDDTRFTIDILNKGSQAIHGLVQDRYTTSLSQSQHDSFDCITSGPRIDDSKWGSLSSLPTDTEIWATIKSMGPWKALGPDGLHVAFFQQFWDLIKDKLCHEIRLVFSMGIISEAWNASLIALVPKVQNPESISQFRPIGLCNVVYKIVTKLIVLRLRGLIGDLISPLQTSFIPGRKGIDNVLILREFVYSFSKKRGRIGDMIIKLDLEKAYDRTSDSFEPSRGLRQGDPLSPYLFMLCVEFLSMKLQASLSNATYLENLLAFFCQRSGQKINLSKSKVLFSQNVSIETKLNICAKLNIPETHSLGKYLGFPISPKRLSKADCSFIVDKVRSKLTGWKASMLSRAGRVTLASSVLSAIPNYYMQGAYLLESIHKELDSLTRQFIWGSTGEKRKTHLVSWDRITQPKKLGGLGLRSSKEANQALMAKVQWRMISEKDRLWSKAFCEKYKIQDPKSNFKKASPVMHNIAKGNHILMKGVKWIPRSGDKVLFWTDIWVGNRPLTDLLFGPFTLDSLNQKVKDVFLPFGQWKWEKIAYSLPFELKQQIMAIPMQTVALGQDGYSWGPSHNGLFQVKSAYCVAKSISFSQKDSWTWQAKEFIYSKAREFQPTCNTHVENLNKETILVNWSPPPEGYIKLNSDGSALTNPGQTGAGGVFRDHLGNWLLGFMRNVGYSTALAAELWAIRDGLKLAVDRGFTKIIDVGVSAPRRAN</sequence>
<evidence type="ECO:0000256" key="1">
    <source>
        <dbReference type="PROSITE-ProRule" id="PRU00047"/>
    </source>
</evidence>
<dbReference type="PANTHER" id="PTHR31286">
    <property type="entry name" value="GLYCINE-RICH CELL WALL STRUCTURAL PROTEIN 1.8-LIKE"/>
    <property type="match status" value="1"/>
</dbReference>
<dbReference type="SUPFAM" id="SSF53098">
    <property type="entry name" value="Ribonuclease H-like"/>
    <property type="match status" value="1"/>
</dbReference>
<feature type="domain" description="CCHC-type" evidence="3">
    <location>
        <begin position="268"/>
        <end position="282"/>
    </location>
</feature>
<feature type="region of interest" description="Disordered" evidence="2">
    <location>
        <begin position="504"/>
        <end position="573"/>
    </location>
</feature>
<dbReference type="InterPro" id="IPR001878">
    <property type="entry name" value="Znf_CCHC"/>
</dbReference>
<dbReference type="CDD" id="cd06222">
    <property type="entry name" value="RNase_H_like"/>
    <property type="match status" value="1"/>
</dbReference>
<protein>
    <recommendedName>
        <fullName evidence="3">CCHC-type domain-containing protein</fullName>
    </recommendedName>
</protein>
<dbReference type="EMBL" id="BPVZ01000002">
    <property type="protein sequence ID" value="GKU87915.1"/>
    <property type="molecule type" value="Genomic_DNA"/>
</dbReference>
<evidence type="ECO:0000256" key="2">
    <source>
        <dbReference type="SAM" id="MobiDB-lite"/>
    </source>
</evidence>
<dbReference type="Proteomes" id="UP001054252">
    <property type="component" value="Unassembled WGS sequence"/>
</dbReference>